<proteinExistence type="predicted"/>
<keyword evidence="1" id="KW-1133">Transmembrane helix</keyword>
<dbReference type="AlphaFoldDB" id="A0A0X3NXB3"/>
<sequence length="114" mass="12775">MVMQRIILQTCTNLECGYRSWTEERARDSMIRAFDFKILRGRKPGDGYGWLLRANAKETVLSVSLMTLPVISLCLYFWTRCGRPPALAASPRHKATLKSIGRRLSTGVGPGSQS</sequence>
<keyword evidence="1" id="KW-0472">Membrane</keyword>
<name>A0A0X3NXB3_SCHSO</name>
<gene>
    <name evidence="2" type="ORF">TR92312</name>
</gene>
<protein>
    <submittedName>
        <fullName evidence="2">Uncharacterized protein</fullName>
    </submittedName>
</protein>
<accession>A0A0X3NXB3</accession>
<evidence type="ECO:0000256" key="1">
    <source>
        <dbReference type="SAM" id="Phobius"/>
    </source>
</evidence>
<feature type="transmembrane region" description="Helical" evidence="1">
    <location>
        <begin position="60"/>
        <end position="78"/>
    </location>
</feature>
<organism evidence="2">
    <name type="scientific">Schistocephalus solidus</name>
    <name type="common">Tapeworm</name>
    <dbReference type="NCBI Taxonomy" id="70667"/>
    <lineage>
        <taxon>Eukaryota</taxon>
        <taxon>Metazoa</taxon>
        <taxon>Spiralia</taxon>
        <taxon>Lophotrochozoa</taxon>
        <taxon>Platyhelminthes</taxon>
        <taxon>Cestoda</taxon>
        <taxon>Eucestoda</taxon>
        <taxon>Diphyllobothriidea</taxon>
        <taxon>Diphyllobothriidae</taxon>
        <taxon>Schistocephalus</taxon>
    </lineage>
</organism>
<keyword evidence="1" id="KW-0812">Transmembrane</keyword>
<evidence type="ECO:0000313" key="2">
    <source>
        <dbReference type="EMBL" id="JAP44424.1"/>
    </source>
</evidence>
<dbReference type="EMBL" id="GEEE01018801">
    <property type="protein sequence ID" value="JAP44424.1"/>
    <property type="molecule type" value="Transcribed_RNA"/>
</dbReference>
<dbReference type="EMBL" id="GEEE01020868">
    <property type="protein sequence ID" value="JAP42357.1"/>
    <property type="molecule type" value="Transcribed_RNA"/>
</dbReference>
<reference evidence="2" key="1">
    <citation type="submission" date="2016-01" db="EMBL/GenBank/DDBJ databases">
        <title>Reference transcriptome for the parasite Schistocephalus solidus: insights into the molecular evolution of parasitism.</title>
        <authorList>
            <person name="Hebert F.O."/>
            <person name="Grambauer S."/>
            <person name="Barber I."/>
            <person name="Landry C.R."/>
            <person name="Aubin-Horth N."/>
        </authorList>
    </citation>
    <scope>NUCLEOTIDE SEQUENCE</scope>
</reference>